<evidence type="ECO:0000256" key="1">
    <source>
        <dbReference type="ARBA" id="ARBA00004127"/>
    </source>
</evidence>
<feature type="transmembrane region" description="Helical" evidence="7">
    <location>
        <begin position="150"/>
        <end position="171"/>
    </location>
</feature>
<keyword evidence="2 7" id="KW-0812">Transmembrane</keyword>
<dbReference type="SMART" id="SM00752">
    <property type="entry name" value="HTTM"/>
    <property type="match status" value="1"/>
</dbReference>
<dbReference type="AlphaFoldDB" id="A0A935CCA4"/>
<comment type="caution">
    <text evidence="9">The sequence shown here is derived from an EMBL/GenBank/DDBJ whole genome shotgun (WGS) entry which is preliminary data.</text>
</comment>
<feature type="transmembrane region" description="Helical" evidence="7">
    <location>
        <begin position="73"/>
        <end position="106"/>
    </location>
</feature>
<keyword evidence="10" id="KW-1185">Reference proteome</keyword>
<evidence type="ECO:0000256" key="4">
    <source>
        <dbReference type="ARBA" id="ARBA00023136"/>
    </source>
</evidence>
<keyword evidence="4 7" id="KW-0472">Membrane</keyword>
<evidence type="ECO:0000256" key="6">
    <source>
        <dbReference type="ARBA" id="ARBA00023239"/>
    </source>
</evidence>
<feature type="transmembrane region" description="Helical" evidence="7">
    <location>
        <begin position="300"/>
        <end position="321"/>
    </location>
</feature>
<evidence type="ECO:0000259" key="8">
    <source>
        <dbReference type="SMART" id="SM00752"/>
    </source>
</evidence>
<evidence type="ECO:0000256" key="2">
    <source>
        <dbReference type="ARBA" id="ARBA00022692"/>
    </source>
</evidence>
<evidence type="ECO:0000256" key="5">
    <source>
        <dbReference type="ARBA" id="ARBA00023157"/>
    </source>
</evidence>
<sequence>MTVIKNRLSYYFNQQKHIAPLATFRVAFGVMMLASIIRFWWNGWISKQYIEPQFFFTYFGFDWIKPLGDPGMYILFTIMAIAALGIILGAFYRWSATIFFITFTYVELIDKTNYLNHYYFVSIIAFLLIMVPAHHAYSVDAWRKPTLKNFYVPAWFIHIIMLQLGMVYFFAGIAKLNPEWIFEALPLKIWLPSRADSPIIGPLLDYKWIAFFFSWFGALYDLSIPFFLLWRKTRFAAYITVIAFHFMTAALFQIGMFPYIMVICTLIFFSEGFHRSLWNRFFPEGGNALPKPANQTFSPVLKYFFIIYFLVQIILPFRYAFYSGNLFWTEQGYRFSWRVMLMEKVGHTQFTVTIPQENKAFEVYPHEYLTPVQHKMMNTQPDMILQFAHYLRDKFEQEYASNAEVFVESYAAVNGKGSRPFINPEINLATLKRGYQHKHWILPYQQ</sequence>
<organism evidence="9 10">
    <name type="scientific">Marivirga aurantiaca</name>
    <dbReference type="NCBI Taxonomy" id="2802615"/>
    <lineage>
        <taxon>Bacteria</taxon>
        <taxon>Pseudomonadati</taxon>
        <taxon>Bacteroidota</taxon>
        <taxon>Cytophagia</taxon>
        <taxon>Cytophagales</taxon>
        <taxon>Marivirgaceae</taxon>
        <taxon>Marivirga</taxon>
    </lineage>
</organism>
<dbReference type="RefSeq" id="WP_201431563.1">
    <property type="nucleotide sequence ID" value="NZ_JAEQBW010000005.1"/>
</dbReference>
<dbReference type="InterPro" id="IPR007782">
    <property type="entry name" value="VKG_COase"/>
</dbReference>
<dbReference type="PANTHER" id="PTHR12639:SF7">
    <property type="entry name" value="HTTM DOMAIN-CONTAINING PROTEIN"/>
    <property type="match status" value="1"/>
</dbReference>
<feature type="transmembrane region" description="Helical" evidence="7">
    <location>
        <begin position="118"/>
        <end position="138"/>
    </location>
</feature>
<dbReference type="InterPro" id="IPR053934">
    <property type="entry name" value="HTTM_dom"/>
</dbReference>
<dbReference type="GO" id="GO:0012505">
    <property type="term" value="C:endomembrane system"/>
    <property type="evidence" value="ECO:0007669"/>
    <property type="project" value="UniProtKB-SubCell"/>
</dbReference>
<evidence type="ECO:0000313" key="10">
    <source>
        <dbReference type="Proteomes" id="UP000611723"/>
    </source>
</evidence>
<evidence type="ECO:0000313" key="9">
    <source>
        <dbReference type="EMBL" id="MBK6265888.1"/>
    </source>
</evidence>
<keyword evidence="5" id="KW-1015">Disulfide bond</keyword>
<comment type="subcellular location">
    <subcellularLocation>
        <location evidence="1">Endomembrane system</location>
        <topology evidence="1">Multi-pass membrane protein</topology>
    </subcellularLocation>
</comment>
<feature type="domain" description="HTTM-like" evidence="8">
    <location>
        <begin position="13"/>
        <end position="273"/>
    </location>
</feature>
<keyword evidence="3 7" id="KW-1133">Transmembrane helix</keyword>
<proteinExistence type="predicted"/>
<gene>
    <name evidence="9" type="ORF">JKA74_12670</name>
</gene>
<dbReference type="PANTHER" id="PTHR12639">
    <property type="entry name" value="VITAMIN K-DEPENDENT GAMMA-CARBOXYLASE"/>
    <property type="match status" value="1"/>
</dbReference>
<evidence type="ECO:0000256" key="3">
    <source>
        <dbReference type="ARBA" id="ARBA00022989"/>
    </source>
</evidence>
<accession>A0A935CCA4</accession>
<feature type="transmembrane region" description="Helical" evidence="7">
    <location>
        <begin position="18"/>
        <end position="41"/>
    </location>
</feature>
<evidence type="ECO:0000256" key="7">
    <source>
        <dbReference type="SAM" id="Phobius"/>
    </source>
</evidence>
<dbReference type="InterPro" id="IPR053935">
    <property type="entry name" value="VKGC_lumenal_dom"/>
</dbReference>
<feature type="transmembrane region" description="Helical" evidence="7">
    <location>
        <begin position="242"/>
        <end position="269"/>
    </location>
</feature>
<dbReference type="GO" id="GO:0019842">
    <property type="term" value="F:vitamin binding"/>
    <property type="evidence" value="ECO:0007669"/>
    <property type="project" value="TreeGrafter"/>
</dbReference>
<dbReference type="InterPro" id="IPR011020">
    <property type="entry name" value="HTTM-like"/>
</dbReference>
<protein>
    <submittedName>
        <fullName evidence="9">HTTM domain-containing protein</fullName>
    </submittedName>
</protein>
<dbReference type="Proteomes" id="UP000611723">
    <property type="component" value="Unassembled WGS sequence"/>
</dbReference>
<dbReference type="Pfam" id="PF05090">
    <property type="entry name" value="HTTM"/>
    <property type="match status" value="1"/>
</dbReference>
<keyword evidence="6" id="KW-0456">Lyase</keyword>
<name>A0A935CCA4_9BACT</name>
<dbReference type="GO" id="GO:0008488">
    <property type="term" value="F:gamma-glutamyl carboxylase activity"/>
    <property type="evidence" value="ECO:0007669"/>
    <property type="project" value="InterPro"/>
</dbReference>
<dbReference type="Pfam" id="PF22777">
    <property type="entry name" value="VKGC_lumenal_dom"/>
    <property type="match status" value="1"/>
</dbReference>
<feature type="transmembrane region" description="Helical" evidence="7">
    <location>
        <begin position="208"/>
        <end position="230"/>
    </location>
</feature>
<reference evidence="9" key="1">
    <citation type="submission" date="2021-01" db="EMBL/GenBank/DDBJ databases">
        <title>Marivirga aurantiaca sp. nov., isolated from intertidal surface sediments.</title>
        <authorList>
            <person name="Zhang M."/>
        </authorList>
    </citation>
    <scope>NUCLEOTIDE SEQUENCE</scope>
    <source>
        <strain evidence="9">S37H4</strain>
    </source>
</reference>
<dbReference type="EMBL" id="JAEQBW010000005">
    <property type="protein sequence ID" value="MBK6265888.1"/>
    <property type="molecule type" value="Genomic_DNA"/>
</dbReference>